<proteinExistence type="predicted"/>
<name>A0A2I1H4V3_9GLOM</name>
<comment type="caution">
    <text evidence="1">The sequence shown here is derived from an EMBL/GenBank/DDBJ whole genome shotgun (WGS) entry which is preliminary data.</text>
</comment>
<keyword evidence="2" id="KW-1185">Reference proteome</keyword>
<dbReference type="EMBL" id="LLXI01001481">
    <property type="protein sequence ID" value="PKY53884.1"/>
    <property type="molecule type" value="Genomic_DNA"/>
</dbReference>
<evidence type="ECO:0000313" key="1">
    <source>
        <dbReference type="EMBL" id="PKY53884.1"/>
    </source>
</evidence>
<gene>
    <name evidence="1" type="ORF">RhiirA4_472350</name>
</gene>
<dbReference type="AlphaFoldDB" id="A0A2I1H4V3"/>
<protein>
    <submittedName>
        <fullName evidence="1">Uncharacterized protein</fullName>
    </submittedName>
</protein>
<organism evidence="1 2">
    <name type="scientific">Rhizophagus irregularis</name>
    <dbReference type="NCBI Taxonomy" id="588596"/>
    <lineage>
        <taxon>Eukaryota</taxon>
        <taxon>Fungi</taxon>
        <taxon>Fungi incertae sedis</taxon>
        <taxon>Mucoromycota</taxon>
        <taxon>Glomeromycotina</taxon>
        <taxon>Glomeromycetes</taxon>
        <taxon>Glomerales</taxon>
        <taxon>Glomeraceae</taxon>
        <taxon>Rhizophagus</taxon>
    </lineage>
</organism>
<accession>A0A2I1H4V3</accession>
<dbReference type="Proteomes" id="UP000234323">
    <property type="component" value="Unassembled WGS sequence"/>
</dbReference>
<reference evidence="1 2" key="1">
    <citation type="submission" date="2015-10" db="EMBL/GenBank/DDBJ databases">
        <title>Genome analyses suggest a sexual origin of heterokaryosis in a supposedly ancient asexual fungus.</title>
        <authorList>
            <person name="Ropars J."/>
            <person name="Sedzielewska K."/>
            <person name="Noel J."/>
            <person name="Charron P."/>
            <person name="Farinelli L."/>
            <person name="Marton T."/>
            <person name="Kruger M."/>
            <person name="Pelin A."/>
            <person name="Brachmann A."/>
            <person name="Corradi N."/>
        </authorList>
    </citation>
    <scope>NUCLEOTIDE SEQUENCE [LARGE SCALE GENOMIC DNA]</scope>
    <source>
        <strain evidence="1 2">A4</strain>
    </source>
</reference>
<evidence type="ECO:0000313" key="2">
    <source>
        <dbReference type="Proteomes" id="UP000234323"/>
    </source>
</evidence>
<sequence length="149" mass="17343">MTKTDKKLTPEYLDWHAKLTGLPSVLTDRIWSNLYKKYKKETGYEPWQLSEAYASEASLLINSKPENKVSDLSFSEQCEEKGPITFEAKPDSELIIKSNSPCPICDEKLVNFGLHGEWYHKNGNQFPYDPELAKLYFQDKLEMDYSRSY</sequence>
<dbReference type="VEuPathDB" id="FungiDB:RhiirA1_462329"/>